<dbReference type="InterPro" id="IPR029045">
    <property type="entry name" value="ClpP/crotonase-like_dom_sf"/>
</dbReference>
<sequence>MADPAASVTIEDHGMIRLIRIEREARSNALDAAASIAIDRAVDEAERDPAVHVLLLTGAGDRAFCAGMDLKEAAERGAGHGLIPGRGFAGLTERRRSKPLVVAVNGAAVAGGFEIVLAADIVVAADHALFALAEVKRGMFAFAGGVQRLARAVPRATALNLILTGEPIAAERAFALGLVSEVVPADRLAARAMEIAREVAGFDRDTVRRALALHDFAADAPIHESLDFGRRYGEETLGSAAERAAVRAYVQGGARP</sequence>
<dbReference type="AlphaFoldDB" id="A0A1T5H0S6"/>
<dbReference type="GO" id="GO:0003824">
    <property type="term" value="F:catalytic activity"/>
    <property type="evidence" value="ECO:0007669"/>
    <property type="project" value="UniProtKB-ARBA"/>
</dbReference>
<dbReference type="Proteomes" id="UP000189818">
    <property type="component" value="Unassembled WGS sequence"/>
</dbReference>
<evidence type="ECO:0000313" key="2">
    <source>
        <dbReference type="EMBL" id="SKC14303.1"/>
    </source>
</evidence>
<dbReference type="STRING" id="439228.SAMN06295920_12718"/>
<dbReference type="SUPFAM" id="SSF52096">
    <property type="entry name" value="ClpP/crotonase"/>
    <property type="match status" value="1"/>
</dbReference>
<reference evidence="3" key="1">
    <citation type="submission" date="2017-02" db="EMBL/GenBank/DDBJ databases">
        <authorList>
            <person name="Varghese N."/>
            <person name="Submissions S."/>
        </authorList>
    </citation>
    <scope>NUCLEOTIDE SEQUENCE [LARGE SCALE GENOMIC DNA]</scope>
    <source>
        <strain evidence="3">UM2</strain>
    </source>
</reference>
<dbReference type="EMBL" id="FUYM01000027">
    <property type="protein sequence ID" value="SKC14303.1"/>
    <property type="molecule type" value="Genomic_DNA"/>
</dbReference>
<protein>
    <submittedName>
        <fullName evidence="2">Enoyl-CoA hydratase</fullName>
    </submittedName>
</protein>
<accession>A0A1T5H0S6</accession>
<dbReference type="InterPro" id="IPR001753">
    <property type="entry name" value="Enoyl-CoA_hydra/iso"/>
</dbReference>
<dbReference type="PANTHER" id="PTHR43802:SF1">
    <property type="entry name" value="IP11341P-RELATED"/>
    <property type="match status" value="1"/>
</dbReference>
<name>A0A1T5H0S6_9SPHN</name>
<gene>
    <name evidence="2" type="ORF">SAMN06295920_12718</name>
</gene>
<dbReference type="PANTHER" id="PTHR43802">
    <property type="entry name" value="ENOYL-COA HYDRATASE"/>
    <property type="match status" value="1"/>
</dbReference>
<dbReference type="CDD" id="cd06558">
    <property type="entry name" value="crotonase-like"/>
    <property type="match status" value="1"/>
</dbReference>
<organism evidence="2 3">
    <name type="scientific">Rhizorhabdus histidinilytica</name>
    <dbReference type="NCBI Taxonomy" id="439228"/>
    <lineage>
        <taxon>Bacteria</taxon>
        <taxon>Pseudomonadati</taxon>
        <taxon>Pseudomonadota</taxon>
        <taxon>Alphaproteobacteria</taxon>
        <taxon>Sphingomonadales</taxon>
        <taxon>Sphingomonadaceae</taxon>
        <taxon>Rhizorhabdus</taxon>
    </lineage>
</organism>
<evidence type="ECO:0000313" key="3">
    <source>
        <dbReference type="Proteomes" id="UP000189818"/>
    </source>
</evidence>
<dbReference type="RefSeq" id="WP_079651131.1">
    <property type="nucleotide sequence ID" value="NZ_FUYM01000027.1"/>
</dbReference>
<dbReference type="Pfam" id="PF00378">
    <property type="entry name" value="ECH_1"/>
    <property type="match status" value="1"/>
</dbReference>
<evidence type="ECO:0000256" key="1">
    <source>
        <dbReference type="ARBA" id="ARBA00005254"/>
    </source>
</evidence>
<comment type="similarity">
    <text evidence="1">Belongs to the enoyl-CoA hydratase/isomerase family.</text>
</comment>
<proteinExistence type="inferred from homology"/>
<keyword evidence="3" id="KW-1185">Reference proteome</keyword>
<dbReference type="Gene3D" id="3.90.226.10">
    <property type="entry name" value="2-enoyl-CoA Hydratase, Chain A, domain 1"/>
    <property type="match status" value="1"/>
</dbReference>